<dbReference type="EMBL" id="JAVRHR010000001">
    <property type="protein sequence ID" value="MDT0606686.1"/>
    <property type="molecule type" value="Genomic_DNA"/>
</dbReference>
<comment type="caution">
    <text evidence="1">The sequence shown here is derived from an EMBL/GenBank/DDBJ whole genome shotgun (WGS) entry which is preliminary data.</text>
</comment>
<keyword evidence="2" id="KW-1185">Reference proteome</keyword>
<dbReference type="PROSITE" id="PS51257">
    <property type="entry name" value="PROKAR_LIPOPROTEIN"/>
    <property type="match status" value="1"/>
</dbReference>
<dbReference type="SUPFAM" id="SSF101898">
    <property type="entry name" value="NHL repeat"/>
    <property type="match status" value="1"/>
</dbReference>
<evidence type="ECO:0000313" key="2">
    <source>
        <dbReference type="Proteomes" id="UP001255246"/>
    </source>
</evidence>
<dbReference type="Proteomes" id="UP001255246">
    <property type="component" value="Unassembled WGS sequence"/>
</dbReference>
<gene>
    <name evidence="1" type="ORF">RM706_06575</name>
</gene>
<protein>
    <recommendedName>
        <fullName evidence="3">SdiA-regulated</fullName>
    </recommendedName>
</protein>
<proteinExistence type="predicted"/>
<evidence type="ECO:0000313" key="1">
    <source>
        <dbReference type="EMBL" id="MDT0606686.1"/>
    </source>
</evidence>
<accession>A0ABU3A925</accession>
<reference evidence="1 2" key="1">
    <citation type="submission" date="2023-09" db="EMBL/GenBank/DDBJ databases">
        <authorList>
            <person name="Rey-Velasco X."/>
        </authorList>
    </citation>
    <scope>NUCLEOTIDE SEQUENCE [LARGE SCALE GENOMIC DNA]</scope>
    <source>
        <strain evidence="1 2">F388</strain>
    </source>
</reference>
<organism evidence="1 2">
    <name type="scientific">Croceitalea rosinachiae</name>
    <dbReference type="NCBI Taxonomy" id="3075596"/>
    <lineage>
        <taxon>Bacteria</taxon>
        <taxon>Pseudomonadati</taxon>
        <taxon>Bacteroidota</taxon>
        <taxon>Flavobacteriia</taxon>
        <taxon>Flavobacteriales</taxon>
        <taxon>Flavobacteriaceae</taxon>
        <taxon>Croceitalea</taxon>
    </lineage>
</organism>
<name>A0ABU3A925_9FLAO</name>
<evidence type="ECO:0008006" key="3">
    <source>
        <dbReference type="Google" id="ProtNLM"/>
    </source>
</evidence>
<sequence>MNKLALLSSFIILQACAQKPWHGDLNYLGKFTNNLSEVSGIVSYNKKLAWVIEDNGNKDHIYAINLKAGLVKDLNVKDAKNQDWEDLATDKSGNLYIGDFGNNDNKRKDLTIYKLPNPELEKGDKIPSEKITFHYPEQKKFPPKKSNQVYDSEAFFHWDKHLYIFTKDRSRPYLGKTLIYQIPDKKGNYKAKLVGTINLCNDQDHCSVTGADISNDGKTIALIGYGYLYLGKNFDVTVISETKFDAIYLRHETQIESVCFLDDTTLLIADEQSKTKGRNLYSYEFQ</sequence>
<dbReference type="RefSeq" id="WP_311350234.1">
    <property type="nucleotide sequence ID" value="NZ_JAVRHR010000001.1"/>
</dbReference>